<accession>A0A2Z6QRV4</accession>
<dbReference type="SMART" id="SM00671">
    <property type="entry name" value="SEL1"/>
    <property type="match status" value="2"/>
</dbReference>
<dbReference type="PANTHER" id="PTHR45011">
    <property type="entry name" value="DAP3-BINDING CELL DEATH ENHANCER 1"/>
    <property type="match status" value="1"/>
</dbReference>
<reference evidence="1 2" key="1">
    <citation type="submission" date="2017-11" db="EMBL/GenBank/DDBJ databases">
        <title>The genome of Rhizophagus clarus HR1 reveals common genetic basis of auxotrophy among arbuscular mycorrhizal fungi.</title>
        <authorList>
            <person name="Kobayashi Y."/>
        </authorList>
    </citation>
    <scope>NUCLEOTIDE SEQUENCE [LARGE SCALE GENOMIC DNA]</scope>
    <source>
        <strain evidence="1 2">HR1</strain>
    </source>
</reference>
<dbReference type="Pfam" id="PF08238">
    <property type="entry name" value="Sel1"/>
    <property type="match status" value="3"/>
</dbReference>
<evidence type="ECO:0000313" key="1">
    <source>
        <dbReference type="EMBL" id="GBB87804.1"/>
    </source>
</evidence>
<dbReference type="Proteomes" id="UP000247702">
    <property type="component" value="Unassembled WGS sequence"/>
</dbReference>
<name>A0A2Z6QRV4_9GLOM</name>
<dbReference type="InterPro" id="IPR006597">
    <property type="entry name" value="Sel1-like"/>
</dbReference>
<dbReference type="SUPFAM" id="SSF81901">
    <property type="entry name" value="HCP-like"/>
    <property type="match status" value="1"/>
</dbReference>
<organism evidence="1 2">
    <name type="scientific">Rhizophagus clarus</name>
    <dbReference type="NCBI Taxonomy" id="94130"/>
    <lineage>
        <taxon>Eukaryota</taxon>
        <taxon>Fungi</taxon>
        <taxon>Fungi incertae sedis</taxon>
        <taxon>Mucoromycota</taxon>
        <taxon>Glomeromycotina</taxon>
        <taxon>Glomeromycetes</taxon>
        <taxon>Glomerales</taxon>
        <taxon>Glomeraceae</taxon>
        <taxon>Rhizophagus</taxon>
    </lineage>
</organism>
<dbReference type="InterPro" id="IPR052748">
    <property type="entry name" value="ISR_Activator"/>
</dbReference>
<sequence>MVLELMLTNKKKAFEFHQQSANLGHRISQYNLGIMYENGIVVDKDYDKAFELYNMTANSGSSSAQHNLAVMYEFGKGIQRDINQVIY</sequence>
<gene>
    <name evidence="1" type="ORF">RclHR1_01430013</name>
</gene>
<dbReference type="PANTHER" id="PTHR45011:SF1">
    <property type="entry name" value="DAP3-BINDING CELL DEATH ENHANCER 1"/>
    <property type="match status" value="1"/>
</dbReference>
<dbReference type="Gene3D" id="1.25.40.10">
    <property type="entry name" value="Tetratricopeptide repeat domain"/>
    <property type="match status" value="1"/>
</dbReference>
<evidence type="ECO:0000313" key="2">
    <source>
        <dbReference type="Proteomes" id="UP000247702"/>
    </source>
</evidence>
<dbReference type="AlphaFoldDB" id="A0A2Z6QRV4"/>
<dbReference type="InterPro" id="IPR011990">
    <property type="entry name" value="TPR-like_helical_dom_sf"/>
</dbReference>
<dbReference type="EMBL" id="BEXD01000480">
    <property type="protein sequence ID" value="GBB87804.1"/>
    <property type="molecule type" value="Genomic_DNA"/>
</dbReference>
<keyword evidence="2" id="KW-1185">Reference proteome</keyword>
<comment type="caution">
    <text evidence="1">The sequence shown here is derived from an EMBL/GenBank/DDBJ whole genome shotgun (WGS) entry which is preliminary data.</text>
</comment>
<proteinExistence type="predicted"/>
<protein>
    <submittedName>
        <fullName evidence="1">Uncharacterized protein</fullName>
    </submittedName>
</protein>